<dbReference type="InterPro" id="IPR036396">
    <property type="entry name" value="Cyt_P450_sf"/>
</dbReference>
<protein>
    <submittedName>
        <fullName evidence="4">Cytochrome P450</fullName>
    </submittedName>
</protein>
<comment type="similarity">
    <text evidence="1 2">Belongs to the cytochrome P450 family.</text>
</comment>
<dbReference type="PRINTS" id="PR00385">
    <property type="entry name" value="P450"/>
</dbReference>
<keyword evidence="2" id="KW-0349">Heme</keyword>
<evidence type="ECO:0000256" key="3">
    <source>
        <dbReference type="SAM" id="MobiDB-lite"/>
    </source>
</evidence>
<dbReference type="PANTHER" id="PTHR46696">
    <property type="entry name" value="P450, PUTATIVE (EUROFUNG)-RELATED"/>
    <property type="match status" value="1"/>
</dbReference>
<dbReference type="PANTHER" id="PTHR46696:SF1">
    <property type="entry name" value="CYTOCHROME P450 YJIB-RELATED"/>
    <property type="match status" value="1"/>
</dbReference>
<evidence type="ECO:0000313" key="4">
    <source>
        <dbReference type="EMBL" id="GAA1191424.1"/>
    </source>
</evidence>
<sequence>MSTEPAVDLVTDPVAFNSDPYPRYEELRADGGVRWIRTPNGATQWFVFDAETVRAALTDPRLRNDIRHSATWKSDGGYAVGRNMLQTDPPDHTRLRRLVAREFTGQRVQALRPRVREITDALLDTMAPAGRADLVDAFAFPLPITVICELLGVPGRDRDSFRDWSTEIVAATDPEAAAAAQQQMTVYLTGLIEDKRRRAERASAGPGASTATTATGTETETAGGPATAKDPGEDPAGGHDLLYDLVRAAGQDDDALSPEELIGMAFLLLVAGYETTVNLISSAVHLLLRHPEQLAALRADWTLLEGAVEEALRYEPPAPATSYRYAAESLTLGGVEVAKGDSVVLSIAGANRDSARFSDPGRFDIRRDPADTRSHLSFGHGVHHCLGAPLARLEATVALRALLERCPDLALDHAAGTSPDDPANAPDWRPSMLRGLRRLPVRW</sequence>
<dbReference type="PROSITE" id="PS00086">
    <property type="entry name" value="CYTOCHROME_P450"/>
    <property type="match status" value="1"/>
</dbReference>
<dbReference type="Proteomes" id="UP001501371">
    <property type="component" value="Unassembled WGS sequence"/>
</dbReference>
<evidence type="ECO:0000256" key="2">
    <source>
        <dbReference type="RuleBase" id="RU000461"/>
    </source>
</evidence>
<name>A0ABN1V4S8_9ACTN</name>
<dbReference type="EMBL" id="BAAAKV010000064">
    <property type="protein sequence ID" value="GAA1191424.1"/>
    <property type="molecule type" value="Genomic_DNA"/>
</dbReference>
<evidence type="ECO:0000313" key="5">
    <source>
        <dbReference type="Proteomes" id="UP001501371"/>
    </source>
</evidence>
<gene>
    <name evidence="4" type="ORF">GCM10009654_56020</name>
</gene>
<proteinExistence type="inferred from homology"/>
<feature type="region of interest" description="Disordered" evidence="3">
    <location>
        <begin position="198"/>
        <end position="240"/>
    </location>
</feature>
<keyword evidence="2" id="KW-0408">Iron</keyword>
<evidence type="ECO:0000256" key="1">
    <source>
        <dbReference type="ARBA" id="ARBA00010617"/>
    </source>
</evidence>
<feature type="compositionally biased region" description="Low complexity" evidence="3">
    <location>
        <begin position="202"/>
        <end position="228"/>
    </location>
</feature>
<dbReference type="Pfam" id="PF00067">
    <property type="entry name" value="p450"/>
    <property type="match status" value="1"/>
</dbReference>
<accession>A0ABN1V4S8</accession>
<organism evidence="4 5">
    <name type="scientific">Streptomyces hebeiensis</name>
    <dbReference type="NCBI Taxonomy" id="229486"/>
    <lineage>
        <taxon>Bacteria</taxon>
        <taxon>Bacillati</taxon>
        <taxon>Actinomycetota</taxon>
        <taxon>Actinomycetes</taxon>
        <taxon>Kitasatosporales</taxon>
        <taxon>Streptomycetaceae</taxon>
        <taxon>Streptomyces</taxon>
    </lineage>
</organism>
<keyword evidence="5" id="KW-1185">Reference proteome</keyword>
<dbReference type="InterPro" id="IPR001128">
    <property type="entry name" value="Cyt_P450"/>
</dbReference>
<dbReference type="InterPro" id="IPR002397">
    <property type="entry name" value="Cyt_P450_B"/>
</dbReference>
<reference evidence="4 5" key="1">
    <citation type="journal article" date="2019" name="Int. J. Syst. Evol. Microbiol.">
        <title>The Global Catalogue of Microorganisms (GCM) 10K type strain sequencing project: providing services to taxonomists for standard genome sequencing and annotation.</title>
        <authorList>
            <consortium name="The Broad Institute Genomics Platform"/>
            <consortium name="The Broad Institute Genome Sequencing Center for Infectious Disease"/>
            <person name="Wu L."/>
            <person name="Ma J."/>
        </authorList>
    </citation>
    <scope>NUCLEOTIDE SEQUENCE [LARGE SCALE GENOMIC DNA]</scope>
    <source>
        <strain evidence="4 5">JCM 12696</strain>
    </source>
</reference>
<dbReference type="InterPro" id="IPR017972">
    <property type="entry name" value="Cyt_P450_CS"/>
</dbReference>
<keyword evidence="2" id="KW-0560">Oxidoreductase</keyword>
<dbReference type="CDD" id="cd11029">
    <property type="entry name" value="CYP107-like"/>
    <property type="match status" value="1"/>
</dbReference>
<comment type="caution">
    <text evidence="4">The sequence shown here is derived from an EMBL/GenBank/DDBJ whole genome shotgun (WGS) entry which is preliminary data.</text>
</comment>
<keyword evidence="2" id="KW-0503">Monooxygenase</keyword>
<dbReference type="RefSeq" id="WP_344282460.1">
    <property type="nucleotide sequence ID" value="NZ_BAAAKV010000064.1"/>
</dbReference>
<keyword evidence="2" id="KW-0479">Metal-binding</keyword>
<dbReference type="SUPFAM" id="SSF48264">
    <property type="entry name" value="Cytochrome P450"/>
    <property type="match status" value="1"/>
</dbReference>
<dbReference type="Gene3D" id="1.10.630.10">
    <property type="entry name" value="Cytochrome P450"/>
    <property type="match status" value="1"/>
</dbReference>
<dbReference type="PRINTS" id="PR00359">
    <property type="entry name" value="BP450"/>
</dbReference>